<evidence type="ECO:0008006" key="6">
    <source>
        <dbReference type="Google" id="ProtNLM"/>
    </source>
</evidence>
<dbReference type="AlphaFoldDB" id="A0ABD5E856"/>
<evidence type="ECO:0000313" key="2">
    <source>
        <dbReference type="EMBL" id="MDT0409284.1"/>
    </source>
</evidence>
<evidence type="ECO:0000313" key="3">
    <source>
        <dbReference type="EMBL" id="MDT0417609.1"/>
    </source>
</evidence>
<accession>A0ABD5E856</accession>
<reference evidence="3" key="2">
    <citation type="submission" date="2024-03" db="EMBL/GenBank/DDBJ databases">
        <title>30 novel species of actinomycetes from the DSMZ collection.</title>
        <authorList>
            <person name="Nouioui I."/>
        </authorList>
    </citation>
    <scope>NUCLEOTIDE SEQUENCE</scope>
    <source>
        <strain evidence="3">DSM 41982</strain>
    </source>
</reference>
<dbReference type="Proteomes" id="UP001183610">
    <property type="component" value="Unassembled WGS sequence"/>
</dbReference>
<feature type="coiled-coil region" evidence="1">
    <location>
        <begin position="15"/>
        <end position="42"/>
    </location>
</feature>
<evidence type="ECO:0000313" key="4">
    <source>
        <dbReference type="Proteomes" id="UP001183607"/>
    </source>
</evidence>
<dbReference type="EMBL" id="JAVRET010000016">
    <property type="protein sequence ID" value="MDT0409284.1"/>
    <property type="molecule type" value="Genomic_DNA"/>
</dbReference>
<protein>
    <recommendedName>
        <fullName evidence="6">WXG100 family type VII secretion target</fullName>
    </recommendedName>
</protein>
<evidence type="ECO:0000313" key="5">
    <source>
        <dbReference type="Proteomes" id="UP001183610"/>
    </source>
</evidence>
<dbReference type="EMBL" id="JAVRER010000030">
    <property type="protein sequence ID" value="MDT0417609.1"/>
    <property type="molecule type" value="Genomic_DNA"/>
</dbReference>
<reference evidence="4 5" key="1">
    <citation type="submission" date="2023-07" db="EMBL/GenBank/DDBJ databases">
        <title>30 novel species of actinomycetes from the DSMZ collection.</title>
        <authorList>
            <person name="Nouioui I."/>
        </authorList>
    </citation>
    <scope>NUCLEOTIDE SEQUENCE [LARGE SCALE GENOMIC DNA]</scope>
    <source>
        <strain evidence="2 5">DSM 41979</strain>
        <strain evidence="4">DSM 41982</strain>
    </source>
</reference>
<keyword evidence="5" id="KW-1185">Reference proteome</keyword>
<keyword evidence="1" id="KW-0175">Coiled coil</keyword>
<dbReference type="Proteomes" id="UP001183607">
    <property type="component" value="Unassembled WGS sequence"/>
</dbReference>
<comment type="caution">
    <text evidence="3">The sequence shown here is derived from an EMBL/GenBank/DDBJ whole genome shotgun (WGS) entry which is preliminary data.</text>
</comment>
<organism evidence="3 4">
    <name type="scientific">Streptomyces evansiae</name>
    <dbReference type="NCBI Taxonomy" id="3075535"/>
    <lineage>
        <taxon>Bacteria</taxon>
        <taxon>Bacillati</taxon>
        <taxon>Actinomycetota</taxon>
        <taxon>Actinomycetes</taxon>
        <taxon>Kitasatosporales</taxon>
        <taxon>Streptomycetaceae</taxon>
        <taxon>Streptomyces</taxon>
    </lineage>
</organism>
<name>A0ABD5E856_9ACTN</name>
<proteinExistence type="predicted"/>
<gene>
    <name evidence="3" type="ORF">RM574_19170</name>
    <name evidence="2" type="ORF">RM698_09485</name>
</gene>
<evidence type="ECO:0000256" key="1">
    <source>
        <dbReference type="SAM" id="Coils"/>
    </source>
</evidence>
<dbReference type="RefSeq" id="WP_234009423.1">
    <property type="nucleotide sequence ID" value="NZ_JAVRER010000030.1"/>
</dbReference>
<sequence>MGNPPEQPKVDNPMKERLEALKRNVQQEVGKMEKHLKKASQDIGEGTDDKSWIGVTADKWHADAKGNRDRMLREIGKLVPAIQRKIDSMPDKVPANEAKMMRIDMR</sequence>